<gene>
    <name evidence="3" type="ORF">LSINAPIS_LOCUS5959</name>
</gene>
<evidence type="ECO:0000313" key="4">
    <source>
        <dbReference type="Proteomes" id="UP000324832"/>
    </source>
</evidence>
<dbReference type="GO" id="GO:0005544">
    <property type="term" value="F:calcium-dependent phospholipid binding"/>
    <property type="evidence" value="ECO:0007669"/>
    <property type="project" value="InterPro"/>
</dbReference>
<proteinExistence type="predicted"/>
<dbReference type="GO" id="GO:0005886">
    <property type="term" value="C:plasma membrane"/>
    <property type="evidence" value="ECO:0007669"/>
    <property type="project" value="TreeGrafter"/>
</dbReference>
<dbReference type="GO" id="GO:0005509">
    <property type="term" value="F:calcium ion binding"/>
    <property type="evidence" value="ECO:0007669"/>
    <property type="project" value="TreeGrafter"/>
</dbReference>
<feature type="region of interest" description="Disordered" evidence="1">
    <location>
        <begin position="392"/>
        <end position="438"/>
    </location>
</feature>
<evidence type="ECO:0000256" key="1">
    <source>
        <dbReference type="SAM" id="MobiDB-lite"/>
    </source>
</evidence>
<evidence type="ECO:0000259" key="2">
    <source>
        <dbReference type="PROSITE" id="PS50004"/>
    </source>
</evidence>
<dbReference type="Pfam" id="PF00168">
    <property type="entry name" value="C2"/>
    <property type="match status" value="1"/>
</dbReference>
<dbReference type="GO" id="GO:0031340">
    <property type="term" value="P:positive regulation of vesicle fusion"/>
    <property type="evidence" value="ECO:0007669"/>
    <property type="project" value="TreeGrafter"/>
</dbReference>
<protein>
    <recommendedName>
        <fullName evidence="2">C2 domain-containing protein</fullName>
    </recommendedName>
</protein>
<organism evidence="3 4">
    <name type="scientific">Leptidea sinapis</name>
    <dbReference type="NCBI Taxonomy" id="189913"/>
    <lineage>
        <taxon>Eukaryota</taxon>
        <taxon>Metazoa</taxon>
        <taxon>Ecdysozoa</taxon>
        <taxon>Arthropoda</taxon>
        <taxon>Hexapoda</taxon>
        <taxon>Insecta</taxon>
        <taxon>Pterygota</taxon>
        <taxon>Neoptera</taxon>
        <taxon>Endopterygota</taxon>
        <taxon>Lepidoptera</taxon>
        <taxon>Glossata</taxon>
        <taxon>Ditrysia</taxon>
        <taxon>Papilionoidea</taxon>
        <taxon>Pieridae</taxon>
        <taxon>Dismorphiinae</taxon>
        <taxon>Leptidea</taxon>
    </lineage>
</organism>
<dbReference type="InterPro" id="IPR037785">
    <property type="entry name" value="C2_C2CD5"/>
</dbReference>
<dbReference type="AlphaFoldDB" id="A0A5E4Q7Y9"/>
<feature type="region of interest" description="Disordered" evidence="1">
    <location>
        <begin position="649"/>
        <end position="677"/>
    </location>
</feature>
<dbReference type="InterPro" id="IPR056431">
    <property type="entry name" value="C2CD5_YbjQ-rel_dom"/>
</dbReference>
<feature type="region of interest" description="Disordered" evidence="1">
    <location>
        <begin position="727"/>
        <end position="756"/>
    </location>
</feature>
<sequence>MPGKIKVKVLAGRNLPIMDRASDTTDAFVEIKFGCVTHKTDVCRKSLNPHWNSTEWYRFEDEPLQLRVMDHDTYSANDAIGKVVISLAPLLARDKTSTNGSAGPPGVAVMSGWIPVFDTLHGIRGELNVVVKVELFSDFNKYKTSSCGVQFFHCEFSIISASVQVQRLVGLKAAELGANAVLGYQQEFDLEGEAGVVARAIVTDDDSVEDLKEYYQHHQDELQMIVNILNPRTPSLLDEQENVDDDDKSLEIQRSNQCYPANQSIYQGLPYQRGLKHISEDQLELNKLLNRPDCDSSDSSGTIQKIIKIKTNFFSKRFARRKSSKQDDQISIKSSSSDTSRISEIKNEFKKLRRIKVPKIRKLDVNDVGINMASILARSVIHAHTSLARISESLDSEHSPGSTLCRPSDTERTTSPRDDKYGSDSRLKDDKHDPIKLPEIQCTSMENLAKEESGEPERKISESCPTSPVILRNDNLLKLPREVSYYGSVSSAISAESSDMYTTSDEDDDSYEIRPLTERIAETTSSVVKTVLSHDIDPDFIAQMEKKLTVLEQAALEQNANRQPSPKIESETAKKDFISQDDKTCVNSKFNSHFRITNPFSHKNLSSSFSAPSSPVEKKSFVYRSSKHIKRQLSKISKSSMIKSLSHYSLLPHKKRNDPKPSLSQPASSSDVTSKAPSDTVLGTPFLSYTDLLILDKDEKDLNLSCRSEEIYSSPVSMYIGSEPCSRTSLSGPSHSREDSHCFNEQRSFKKPRPDLKPTGLIATAMETILIDKVQSLLIPTSPDVETKTADRKFFNDVSHKLKSVDDQYKQASNVDIIKKDAHARLGKKLTRQDSIRSNESIKSLKMSKDVSSNVTTSCKLTHTPVLQNFHPILSGAPLETIPSLPESSVDKSESLDVDGVESECETNTASVCGNSHAACDVDRNERDRDKCEIEKYERDKDRGSPRHARHESCGGRDQLISVATVIYELNKFKQNLVLTNLLKRVSDASCTALKTFLPQACYAAMTRAIRSS</sequence>
<dbReference type="GO" id="GO:0065002">
    <property type="term" value="P:intracellular protein transmembrane transport"/>
    <property type="evidence" value="ECO:0007669"/>
    <property type="project" value="TreeGrafter"/>
</dbReference>
<dbReference type="PANTHER" id="PTHR37412:SF2">
    <property type="entry name" value="C2 DOMAIN-CONTAINING PROTEIN 5"/>
    <property type="match status" value="1"/>
</dbReference>
<feature type="domain" description="C2" evidence="2">
    <location>
        <begin position="1"/>
        <end position="100"/>
    </location>
</feature>
<dbReference type="SUPFAM" id="SSF49562">
    <property type="entry name" value="C2 domain (Calcium/lipid-binding domain, CaLB)"/>
    <property type="match status" value="1"/>
</dbReference>
<feature type="compositionally biased region" description="Basic and acidic residues" evidence="1">
    <location>
        <begin position="735"/>
        <end position="756"/>
    </location>
</feature>
<dbReference type="InterPro" id="IPR035892">
    <property type="entry name" value="C2_domain_sf"/>
</dbReference>
<dbReference type="GO" id="GO:0090314">
    <property type="term" value="P:positive regulation of protein targeting to membrane"/>
    <property type="evidence" value="ECO:0007669"/>
    <property type="project" value="TreeGrafter"/>
</dbReference>
<dbReference type="Proteomes" id="UP000324832">
    <property type="component" value="Unassembled WGS sequence"/>
</dbReference>
<dbReference type="InterPro" id="IPR038983">
    <property type="entry name" value="C2CD5"/>
</dbReference>
<dbReference type="PANTHER" id="PTHR37412">
    <property type="entry name" value="C2 DOMAIN-CONTAINING PROTEIN 5"/>
    <property type="match status" value="1"/>
</dbReference>
<dbReference type="PROSITE" id="PS50004">
    <property type="entry name" value="C2"/>
    <property type="match status" value="1"/>
</dbReference>
<dbReference type="SMART" id="SM00239">
    <property type="entry name" value="C2"/>
    <property type="match status" value="1"/>
</dbReference>
<accession>A0A5E4Q7Y9</accession>
<dbReference type="EMBL" id="FZQP02001782">
    <property type="protein sequence ID" value="VVC93860.1"/>
    <property type="molecule type" value="Genomic_DNA"/>
</dbReference>
<keyword evidence="4" id="KW-1185">Reference proteome</keyword>
<feature type="region of interest" description="Disordered" evidence="1">
    <location>
        <begin position="557"/>
        <end position="576"/>
    </location>
</feature>
<dbReference type="GO" id="GO:0010828">
    <property type="term" value="P:positive regulation of D-glucose transmembrane transport"/>
    <property type="evidence" value="ECO:0007669"/>
    <property type="project" value="TreeGrafter"/>
</dbReference>
<dbReference type="Pfam" id="PF23025">
    <property type="entry name" value="YbjQ_2"/>
    <property type="match status" value="1"/>
</dbReference>
<feature type="compositionally biased region" description="Polar residues" evidence="1">
    <location>
        <begin position="662"/>
        <end position="677"/>
    </location>
</feature>
<evidence type="ECO:0000313" key="3">
    <source>
        <dbReference type="EMBL" id="VVC93860.1"/>
    </source>
</evidence>
<dbReference type="InterPro" id="IPR000008">
    <property type="entry name" value="C2_dom"/>
</dbReference>
<feature type="compositionally biased region" description="Basic and acidic residues" evidence="1">
    <location>
        <begin position="408"/>
        <end position="436"/>
    </location>
</feature>
<name>A0A5E4Q7Y9_9NEOP</name>
<dbReference type="GO" id="GO:0072659">
    <property type="term" value="P:protein localization to plasma membrane"/>
    <property type="evidence" value="ECO:0007669"/>
    <property type="project" value="TreeGrafter"/>
</dbReference>
<dbReference type="Gene3D" id="2.60.40.150">
    <property type="entry name" value="C2 domain"/>
    <property type="match status" value="1"/>
</dbReference>
<dbReference type="CDD" id="cd08688">
    <property type="entry name" value="C2_KIAA0528-like"/>
    <property type="match status" value="1"/>
</dbReference>
<reference evidence="3 4" key="1">
    <citation type="submission" date="2017-07" db="EMBL/GenBank/DDBJ databases">
        <authorList>
            <person name="Talla V."/>
            <person name="Backstrom N."/>
        </authorList>
    </citation>
    <scope>NUCLEOTIDE SEQUENCE [LARGE SCALE GENOMIC DNA]</scope>
</reference>